<accession>A0A2T5YM49</accession>
<protein>
    <recommendedName>
        <fullName evidence="3">SpoIIAA-like protein</fullName>
    </recommendedName>
</protein>
<reference evidence="1 2" key="1">
    <citation type="submission" date="2018-04" db="EMBL/GenBank/DDBJ databases">
        <title>Genomic Encyclopedia of Archaeal and Bacterial Type Strains, Phase II (KMG-II): from individual species to whole genera.</title>
        <authorList>
            <person name="Goeker M."/>
        </authorList>
    </citation>
    <scope>NUCLEOTIDE SEQUENCE [LARGE SCALE GENOMIC DNA]</scope>
    <source>
        <strain evidence="1 2">DSM 100162</strain>
    </source>
</reference>
<name>A0A2T5YM49_9BACT</name>
<dbReference type="OrthoDB" id="851278at2"/>
<comment type="caution">
    <text evidence="1">The sequence shown here is derived from an EMBL/GenBank/DDBJ whole genome shotgun (WGS) entry which is preliminary data.</text>
</comment>
<dbReference type="AlphaFoldDB" id="A0A2T5YM49"/>
<dbReference type="EMBL" id="QBKI01000003">
    <property type="protein sequence ID" value="PTX20377.1"/>
    <property type="molecule type" value="Genomic_DNA"/>
</dbReference>
<proteinExistence type="predicted"/>
<evidence type="ECO:0000313" key="2">
    <source>
        <dbReference type="Proteomes" id="UP000244225"/>
    </source>
</evidence>
<dbReference type="RefSeq" id="WP_108211372.1">
    <property type="nucleotide sequence ID" value="NZ_QBKI01000003.1"/>
</dbReference>
<organism evidence="1 2">
    <name type="scientific">Pontibacter mucosus</name>
    <dbReference type="NCBI Taxonomy" id="1649266"/>
    <lineage>
        <taxon>Bacteria</taxon>
        <taxon>Pseudomonadati</taxon>
        <taxon>Bacteroidota</taxon>
        <taxon>Cytophagia</taxon>
        <taxon>Cytophagales</taxon>
        <taxon>Hymenobacteraceae</taxon>
        <taxon>Pontibacter</taxon>
    </lineage>
</organism>
<evidence type="ECO:0008006" key="3">
    <source>
        <dbReference type="Google" id="ProtNLM"/>
    </source>
</evidence>
<keyword evidence="2" id="KW-1185">Reference proteome</keyword>
<dbReference type="Proteomes" id="UP000244225">
    <property type="component" value="Unassembled WGS sequence"/>
</dbReference>
<gene>
    <name evidence="1" type="ORF">C8N40_103454</name>
</gene>
<sequence length="159" mass="18761">MDRKVSIGNVTFTTGEDVQELCRTEKLLVCYSSAEDTLLIRWEGSITTEELRSGYELIMEQVRRFRPVKWLLDLRKRSTIRRDDQRWIFEQVFPEALMLVGDDIFVAVILPVFLMHDLVSELTGDELIQQGNLMVMHHFMYPEEAQRWLNEMYLLKTGS</sequence>
<evidence type="ECO:0000313" key="1">
    <source>
        <dbReference type="EMBL" id="PTX20377.1"/>
    </source>
</evidence>